<dbReference type="PANTHER" id="PTHR47183:SF3">
    <property type="entry name" value="TRANSFERASE"/>
    <property type="match status" value="1"/>
</dbReference>
<dbReference type="CDD" id="cd02524">
    <property type="entry name" value="G1P_cytidylyltransferase"/>
    <property type="match status" value="1"/>
</dbReference>
<gene>
    <name evidence="2" type="ORF">ISF26_10375</name>
</gene>
<dbReference type="InterPro" id="IPR029044">
    <property type="entry name" value="Nucleotide-diphossugar_trans"/>
</dbReference>
<dbReference type="EMBL" id="CP063845">
    <property type="protein sequence ID" value="UFP96582.1"/>
    <property type="molecule type" value="Genomic_DNA"/>
</dbReference>
<keyword evidence="3" id="KW-1185">Reference proteome</keyword>
<dbReference type="Gene3D" id="3.90.550.10">
    <property type="entry name" value="Spore Coat Polysaccharide Biosynthesis Protein SpsA, Chain A"/>
    <property type="match status" value="1"/>
</dbReference>
<evidence type="ECO:0000313" key="3">
    <source>
        <dbReference type="Proteomes" id="UP001054846"/>
    </source>
</evidence>
<name>A0ABY3PSH2_9CYAN</name>
<keyword evidence="2" id="KW-0548">Nucleotidyltransferase</keyword>
<dbReference type="RefSeq" id="WP_230843822.1">
    <property type="nucleotide sequence ID" value="NZ_CP063845.1"/>
</dbReference>
<protein>
    <submittedName>
        <fullName evidence="2">Glucose-1-phosphate cytidylyltransferase</fullName>
    </submittedName>
</protein>
<proteinExistence type="predicted"/>
<reference evidence="2 3" key="1">
    <citation type="journal article" date="2021" name="Genome Biol. Evol.">
        <title>Complete Genome Sequencing of a Novel Gloeobacter Species from a Waterfall Cave in Mexico.</title>
        <authorList>
            <person name="Saw J.H."/>
            <person name="Cardona T."/>
            <person name="Montejano G."/>
        </authorList>
    </citation>
    <scope>NUCLEOTIDE SEQUENCE [LARGE SCALE GENOMIC DNA]</scope>
    <source>
        <strain evidence="2">MG652769</strain>
    </source>
</reference>
<sequence>MKVVLFCGGLGTRIRDYSETIPKPLVNIGYRPILWHVMKYYAHYGHRDFILCLGYKADAIKNYFLNYDECLSNDFTLSEGGRKLQLSNSDIHDWNITFVDTGFNANIGQRLMTIEPYLEGDPYFLANYSDGLTNLHLPDLIAFAQRQERIATFLSVKPSQSFHLVAMDEQGLVRDICDTRRSDVWINGGYFVFKRQIFDHIHYGEELVCEPFRRLIAAQELLTYPYEGFWACMDTFKEKQQLDELYARQEAPWEVWRQGRVLPLMPQVAVG</sequence>
<dbReference type="SUPFAM" id="SSF53448">
    <property type="entry name" value="Nucleotide-diphospho-sugar transferases"/>
    <property type="match status" value="1"/>
</dbReference>
<dbReference type="Proteomes" id="UP001054846">
    <property type="component" value="Chromosome"/>
</dbReference>
<dbReference type="InterPro" id="IPR013446">
    <property type="entry name" value="G1P_cyt_trans-like"/>
</dbReference>
<accession>A0ABY3PSH2</accession>
<dbReference type="GO" id="GO:0016779">
    <property type="term" value="F:nucleotidyltransferase activity"/>
    <property type="evidence" value="ECO:0007669"/>
    <property type="project" value="UniProtKB-KW"/>
</dbReference>
<evidence type="ECO:0000259" key="1">
    <source>
        <dbReference type="Pfam" id="PF00483"/>
    </source>
</evidence>
<dbReference type="InterPro" id="IPR005835">
    <property type="entry name" value="NTP_transferase_dom"/>
</dbReference>
<keyword evidence="2" id="KW-0808">Transferase</keyword>
<evidence type="ECO:0000313" key="2">
    <source>
        <dbReference type="EMBL" id="UFP96582.1"/>
    </source>
</evidence>
<organism evidence="2 3">
    <name type="scientific">Gloeobacter morelensis MG652769</name>
    <dbReference type="NCBI Taxonomy" id="2781736"/>
    <lineage>
        <taxon>Bacteria</taxon>
        <taxon>Bacillati</taxon>
        <taxon>Cyanobacteriota</taxon>
        <taxon>Cyanophyceae</taxon>
        <taxon>Gloeobacterales</taxon>
        <taxon>Gloeobacteraceae</taxon>
        <taxon>Gloeobacter</taxon>
        <taxon>Gloeobacter morelensis</taxon>
    </lineage>
</organism>
<dbReference type="PANTHER" id="PTHR47183">
    <property type="entry name" value="GLUCOSE-1-PHOSPHATE CYTIDYLYLTRANSFERASE-RELATED"/>
    <property type="match status" value="1"/>
</dbReference>
<dbReference type="Pfam" id="PF00483">
    <property type="entry name" value="NTP_transferase"/>
    <property type="match status" value="1"/>
</dbReference>
<feature type="domain" description="Nucleotidyl transferase" evidence="1">
    <location>
        <begin position="3"/>
        <end position="203"/>
    </location>
</feature>